<dbReference type="Gene3D" id="3.40.50.300">
    <property type="entry name" value="P-loop containing nucleotide triphosphate hydrolases"/>
    <property type="match status" value="1"/>
</dbReference>
<dbReference type="Proteomes" id="UP000295151">
    <property type="component" value="Unassembled WGS sequence"/>
</dbReference>
<organism evidence="1 2">
    <name type="scientific">Kribbella voronezhensis</name>
    <dbReference type="NCBI Taxonomy" id="2512212"/>
    <lineage>
        <taxon>Bacteria</taxon>
        <taxon>Bacillati</taxon>
        <taxon>Actinomycetota</taxon>
        <taxon>Actinomycetes</taxon>
        <taxon>Propionibacteriales</taxon>
        <taxon>Kribbellaceae</taxon>
        <taxon>Kribbella</taxon>
    </lineage>
</organism>
<proteinExistence type="predicted"/>
<keyword evidence="1" id="KW-0418">Kinase</keyword>
<evidence type="ECO:0000313" key="2">
    <source>
        <dbReference type="Proteomes" id="UP000295151"/>
    </source>
</evidence>
<gene>
    <name evidence="1" type="ORF">EV138_2485</name>
</gene>
<dbReference type="InterPro" id="IPR052922">
    <property type="entry name" value="Cytidylate_Kinase-2"/>
</dbReference>
<evidence type="ECO:0000313" key="1">
    <source>
        <dbReference type="EMBL" id="TDU88932.1"/>
    </source>
</evidence>
<keyword evidence="2" id="KW-1185">Reference proteome</keyword>
<dbReference type="EMBL" id="SOCE01000001">
    <property type="protein sequence ID" value="TDU88932.1"/>
    <property type="molecule type" value="Genomic_DNA"/>
</dbReference>
<accession>A0A4R7TA85</accession>
<dbReference type="SUPFAM" id="SSF52540">
    <property type="entry name" value="P-loop containing nucleoside triphosphate hydrolases"/>
    <property type="match status" value="1"/>
</dbReference>
<dbReference type="AlphaFoldDB" id="A0A4R7TA85"/>
<reference evidence="1 2" key="1">
    <citation type="submission" date="2019-03" db="EMBL/GenBank/DDBJ databases">
        <title>Genomic Encyclopedia of Type Strains, Phase III (KMG-III): the genomes of soil and plant-associated and newly described type strains.</title>
        <authorList>
            <person name="Whitman W."/>
        </authorList>
    </citation>
    <scope>NUCLEOTIDE SEQUENCE [LARGE SCALE GENOMIC DNA]</scope>
    <source>
        <strain evidence="1 2">VKM Ac-2575</strain>
    </source>
</reference>
<dbReference type="PANTHER" id="PTHR37816:SF1">
    <property type="entry name" value="TOXIN"/>
    <property type="match status" value="1"/>
</dbReference>
<dbReference type="InterPro" id="IPR027417">
    <property type="entry name" value="P-loop_NTPase"/>
</dbReference>
<dbReference type="GO" id="GO:0016301">
    <property type="term" value="F:kinase activity"/>
    <property type="evidence" value="ECO:0007669"/>
    <property type="project" value="UniProtKB-KW"/>
</dbReference>
<protein>
    <submittedName>
        <fullName evidence="1">Adenylate kinase family enzyme</fullName>
    </submittedName>
</protein>
<comment type="caution">
    <text evidence="1">The sequence shown here is derived from an EMBL/GenBank/DDBJ whole genome shotgun (WGS) entry which is preliminary data.</text>
</comment>
<name>A0A4R7TA85_9ACTN</name>
<keyword evidence="1" id="KW-0808">Transferase</keyword>
<sequence length="204" mass="23077">MDTAPARQKSGPMTYRDSARPGQRVLIAGLGGSGKTTLARALGPVLGLPVYELDTMYYGPDLRMSPTFEEDIEHLLGSGSWLLDSQGPPVDSAAPPRVRARLWECADTLVWLDYPRRVVLARAIRRSLRRILTRQRLWHGHRESPLWWLRTDHPIRKAWRLTAVRQQELTARTTDPQWAHVTVVRLRSPRETADWLAAVACSAG</sequence>
<dbReference type="PANTHER" id="PTHR37816">
    <property type="entry name" value="YALI0E33011P"/>
    <property type="match status" value="1"/>
</dbReference>